<feature type="transmembrane region" description="Helical" evidence="10">
    <location>
        <begin position="55"/>
        <end position="76"/>
    </location>
</feature>
<accession>A0A336MXV2</accession>
<feature type="region of interest" description="Disordered" evidence="9">
    <location>
        <begin position="1"/>
        <end position="22"/>
    </location>
</feature>
<comment type="subcellular location">
    <subcellularLocation>
        <location evidence="2">Cell membrane</location>
    </subcellularLocation>
</comment>
<dbReference type="VEuPathDB" id="VectorBase:CSON002780"/>
<dbReference type="InterPro" id="IPR002159">
    <property type="entry name" value="CD36_fam"/>
</dbReference>
<dbReference type="Pfam" id="PF01130">
    <property type="entry name" value="CD36"/>
    <property type="match status" value="1"/>
</dbReference>
<evidence type="ECO:0000256" key="9">
    <source>
        <dbReference type="SAM" id="MobiDB-lite"/>
    </source>
</evidence>
<organism evidence="11">
    <name type="scientific">Culicoides sonorensis</name>
    <name type="common">Biting midge</name>
    <dbReference type="NCBI Taxonomy" id="179676"/>
    <lineage>
        <taxon>Eukaryota</taxon>
        <taxon>Metazoa</taxon>
        <taxon>Ecdysozoa</taxon>
        <taxon>Arthropoda</taxon>
        <taxon>Hexapoda</taxon>
        <taxon>Insecta</taxon>
        <taxon>Pterygota</taxon>
        <taxon>Neoptera</taxon>
        <taxon>Endopterygota</taxon>
        <taxon>Diptera</taxon>
        <taxon>Nematocera</taxon>
        <taxon>Chironomoidea</taxon>
        <taxon>Ceratopogonidae</taxon>
        <taxon>Ceratopogoninae</taxon>
        <taxon>Culicoides</taxon>
        <taxon>Monoculicoides</taxon>
    </lineage>
</organism>
<dbReference type="PANTHER" id="PTHR11923">
    <property type="entry name" value="SCAVENGER RECEPTOR CLASS B TYPE-1 SR-B1"/>
    <property type="match status" value="1"/>
</dbReference>
<protein>
    <submittedName>
        <fullName evidence="11">CSON002780 protein</fullName>
    </submittedName>
</protein>
<evidence type="ECO:0000256" key="8">
    <source>
        <dbReference type="ARBA" id="ARBA00023180"/>
    </source>
</evidence>
<evidence type="ECO:0000256" key="3">
    <source>
        <dbReference type="ARBA" id="ARBA00010532"/>
    </source>
</evidence>
<comment type="similarity">
    <text evidence="3">Belongs to the CD36 family.</text>
</comment>
<proteinExistence type="inferred from homology"/>
<evidence type="ECO:0000256" key="1">
    <source>
        <dbReference type="ARBA" id="ARBA00003156"/>
    </source>
</evidence>
<dbReference type="GO" id="GO:0005737">
    <property type="term" value="C:cytoplasm"/>
    <property type="evidence" value="ECO:0007669"/>
    <property type="project" value="TreeGrafter"/>
</dbReference>
<dbReference type="PANTHER" id="PTHR11923:SF89">
    <property type="entry name" value="GH15894P"/>
    <property type="match status" value="1"/>
</dbReference>
<keyword evidence="4" id="KW-1003">Cell membrane</keyword>
<gene>
    <name evidence="11" type="primary">CSON002780</name>
</gene>
<feature type="transmembrane region" description="Helical" evidence="10">
    <location>
        <begin position="502"/>
        <end position="519"/>
    </location>
</feature>
<dbReference type="OMA" id="YEWWKNP"/>
<keyword evidence="8" id="KW-0325">Glycoprotein</keyword>
<evidence type="ECO:0000256" key="6">
    <source>
        <dbReference type="ARBA" id="ARBA00022989"/>
    </source>
</evidence>
<evidence type="ECO:0000256" key="2">
    <source>
        <dbReference type="ARBA" id="ARBA00004236"/>
    </source>
</evidence>
<evidence type="ECO:0000256" key="4">
    <source>
        <dbReference type="ARBA" id="ARBA00022475"/>
    </source>
</evidence>
<keyword evidence="7 10" id="KW-0472">Membrane</keyword>
<name>A0A336MXV2_CULSO</name>
<comment type="function">
    <text evidence="1">Plays an olfactory role that is not restricted to pheromone sensitivity.</text>
</comment>
<dbReference type="GO" id="GO:0005044">
    <property type="term" value="F:scavenger receptor activity"/>
    <property type="evidence" value="ECO:0007669"/>
    <property type="project" value="TreeGrafter"/>
</dbReference>
<dbReference type="AlphaFoldDB" id="A0A336MXV2"/>
<evidence type="ECO:0000256" key="5">
    <source>
        <dbReference type="ARBA" id="ARBA00022692"/>
    </source>
</evidence>
<reference evidence="11" key="1">
    <citation type="submission" date="2018-07" db="EMBL/GenBank/DDBJ databases">
        <authorList>
            <person name="Quirk P.G."/>
            <person name="Krulwich T.A."/>
        </authorList>
    </citation>
    <scope>NUCLEOTIDE SEQUENCE</scope>
</reference>
<keyword evidence="6 10" id="KW-1133">Transmembrane helix</keyword>
<sequence length="537" mass="61600">MPTDEQNNNRKKNTDQQEVTENGCMIKTKKSRTVNESEINRTENRNHEKQKCKSFWCVSITTFCCILNLIGGIFLIKYSLYDFFMEDRLQMRPGMPAYEFWKEPEPEVIVKIRVFNITNGDAFLNGTDSTIKLDEVGPIVYREILRHSDVIFNENSTLSYTATKILVFKDERNRPGILNETIVVPNMAALGIASYLSNAGFLVNLGAKALMSNADEEPLRKITIYDYLWNYKSDVLSMAKTLGGSILVPVENMGVLYNIYKNYSDKLNVKIGPKYESGEFFQLLSYNYGTTVPGFKLDHGHCNASILGATEGAIYPQFLDKNSTLYYWRKTLCRPARLYFEEEVQKGPLLGYKFVLKNNVYDHSNDETTIDCYKGNPDTLPDGLSDLSKCFHNFPVAASKPHFYGRSGDWVEKLQGLHPNRTLHDSYIIVEPTMGTPIDQCARSQSNLVIKTIHRVYPEKMKRFSNSIIPMFWIEIHQPDLTPLIIGVIHFTINILPTLEKFLGPLMIIFSVSILVLLMKKIIRKREKSEKEKFELL</sequence>
<keyword evidence="5 10" id="KW-0812">Transmembrane</keyword>
<evidence type="ECO:0000256" key="7">
    <source>
        <dbReference type="ARBA" id="ARBA00023136"/>
    </source>
</evidence>
<dbReference type="GO" id="GO:0005886">
    <property type="term" value="C:plasma membrane"/>
    <property type="evidence" value="ECO:0007669"/>
    <property type="project" value="UniProtKB-SubCell"/>
</dbReference>
<evidence type="ECO:0000313" key="11">
    <source>
        <dbReference type="EMBL" id="SSX30708.1"/>
    </source>
</evidence>
<evidence type="ECO:0000256" key="10">
    <source>
        <dbReference type="SAM" id="Phobius"/>
    </source>
</evidence>
<dbReference type="PRINTS" id="PR01609">
    <property type="entry name" value="CD36FAMILY"/>
</dbReference>
<dbReference type="EMBL" id="UFQT01001469">
    <property type="protein sequence ID" value="SSX30708.1"/>
    <property type="molecule type" value="Genomic_DNA"/>
</dbReference>